<reference evidence="1 2" key="1">
    <citation type="submission" date="2019-07" db="EMBL/GenBank/DDBJ databases">
        <title>Genomic Encyclopedia of Type Strains, Phase IV (KMG-IV): sequencing the most valuable type-strain genomes for metagenomic binning, comparative biology and taxonomic classification.</title>
        <authorList>
            <person name="Goeker M."/>
        </authorList>
    </citation>
    <scope>NUCLEOTIDE SEQUENCE [LARGE SCALE GENOMIC DNA]</scope>
    <source>
        <strain evidence="1 2">DSM 18961</strain>
    </source>
</reference>
<dbReference type="AlphaFoldDB" id="A0A5S5DVT2"/>
<dbReference type="RefSeq" id="WP_148869929.1">
    <property type="nucleotide sequence ID" value="NZ_VNIA01000002.1"/>
</dbReference>
<proteinExistence type="predicted"/>
<evidence type="ECO:0000313" key="2">
    <source>
        <dbReference type="Proteomes" id="UP000323136"/>
    </source>
</evidence>
<gene>
    <name evidence="1" type="ORF">C7447_102465</name>
</gene>
<dbReference type="EMBL" id="VNIA01000002">
    <property type="protein sequence ID" value="TYP99146.1"/>
    <property type="molecule type" value="Genomic_DNA"/>
</dbReference>
<comment type="caution">
    <text evidence="1">The sequence shown here is derived from an EMBL/GenBank/DDBJ whole genome shotgun (WGS) entry which is preliminary data.</text>
</comment>
<organism evidence="1 2">
    <name type="scientific">Tenacibaculum adriaticum</name>
    <dbReference type="NCBI Taxonomy" id="413713"/>
    <lineage>
        <taxon>Bacteria</taxon>
        <taxon>Pseudomonadati</taxon>
        <taxon>Bacteroidota</taxon>
        <taxon>Flavobacteriia</taxon>
        <taxon>Flavobacteriales</taxon>
        <taxon>Flavobacteriaceae</taxon>
        <taxon>Tenacibaculum</taxon>
    </lineage>
</organism>
<dbReference type="Proteomes" id="UP000323136">
    <property type="component" value="Unassembled WGS sequence"/>
</dbReference>
<keyword evidence="2" id="KW-1185">Reference proteome</keyword>
<evidence type="ECO:0000313" key="1">
    <source>
        <dbReference type="EMBL" id="TYP99146.1"/>
    </source>
</evidence>
<accession>A0A5S5DVT2</accession>
<sequence length="107" mass="12673">MKKIKNISTSLFFSIVLFMPFLVQIVHSTKHHEKEEICYSKKEKHFHNFEGDSCDICLFHLSNFIYKNNYLYIAKLAIKSDFYSNLYSFVSSLNKFYFSLRGPPVLV</sequence>
<name>A0A5S5DVT2_9FLAO</name>
<dbReference type="OrthoDB" id="1449138at2"/>
<protein>
    <submittedName>
        <fullName evidence="1">Uncharacterized protein</fullName>
    </submittedName>
</protein>